<comment type="caution">
    <text evidence="8">Lacks conserved residue(s) required for the propagation of feature annotation.</text>
</comment>
<reference evidence="10 11" key="1">
    <citation type="journal article" date="2016" name="Nat. Commun.">
        <title>Thousands of microbial genomes shed light on interconnected biogeochemical processes in an aquifer system.</title>
        <authorList>
            <person name="Anantharaman K."/>
            <person name="Brown C.T."/>
            <person name="Hug L.A."/>
            <person name="Sharon I."/>
            <person name="Castelle C.J."/>
            <person name="Probst A.J."/>
            <person name="Thomas B.C."/>
            <person name="Singh A."/>
            <person name="Wilkins M.J."/>
            <person name="Karaoz U."/>
            <person name="Brodie E.L."/>
            <person name="Williams K.H."/>
            <person name="Hubbard S.S."/>
            <person name="Banfield J.F."/>
        </authorList>
    </citation>
    <scope>NUCLEOTIDE SEQUENCE [LARGE SCALE GENOMIC DNA]</scope>
</reference>
<dbReference type="Proteomes" id="UP000177796">
    <property type="component" value="Unassembled WGS sequence"/>
</dbReference>
<dbReference type="FunFam" id="1.10.240.10:FF:000002">
    <property type="entry name" value="Tryptophan--tRNA ligase"/>
    <property type="match status" value="1"/>
</dbReference>
<name>A0A1F8FUA4_9BACT</name>
<organism evidence="10 11">
    <name type="scientific">Candidatus Yanofskybacteria bacterium RIFCSPHIGHO2_02_FULL_46_19</name>
    <dbReference type="NCBI Taxonomy" id="1802684"/>
    <lineage>
        <taxon>Bacteria</taxon>
        <taxon>Candidatus Yanofskyibacteriota</taxon>
    </lineage>
</organism>
<comment type="subcellular location">
    <subcellularLocation>
        <location evidence="8">Cytoplasm</location>
    </subcellularLocation>
</comment>
<dbReference type="GO" id="GO:0005829">
    <property type="term" value="C:cytosol"/>
    <property type="evidence" value="ECO:0007669"/>
    <property type="project" value="TreeGrafter"/>
</dbReference>
<dbReference type="HAMAP" id="MF_00140_B">
    <property type="entry name" value="Trp_tRNA_synth_B"/>
    <property type="match status" value="1"/>
</dbReference>
<dbReference type="Gene3D" id="3.40.50.620">
    <property type="entry name" value="HUPs"/>
    <property type="match status" value="1"/>
</dbReference>
<dbReference type="InterPro" id="IPR002306">
    <property type="entry name" value="Trp-tRNA-ligase"/>
</dbReference>
<dbReference type="InterPro" id="IPR050203">
    <property type="entry name" value="Trp-tRNA_synthetase"/>
</dbReference>
<dbReference type="GO" id="GO:0004830">
    <property type="term" value="F:tryptophan-tRNA ligase activity"/>
    <property type="evidence" value="ECO:0007669"/>
    <property type="project" value="UniProtKB-UniRule"/>
</dbReference>
<feature type="short sequence motif" description="'KMSKS' region" evidence="8">
    <location>
        <begin position="198"/>
        <end position="202"/>
    </location>
</feature>
<dbReference type="CDD" id="cd00806">
    <property type="entry name" value="TrpRS_core"/>
    <property type="match status" value="1"/>
</dbReference>
<evidence type="ECO:0000256" key="2">
    <source>
        <dbReference type="ARBA" id="ARBA00022598"/>
    </source>
</evidence>
<proteinExistence type="inferred from homology"/>
<comment type="catalytic activity">
    <reaction evidence="7 8">
        <text>tRNA(Trp) + L-tryptophan + ATP = L-tryptophyl-tRNA(Trp) + AMP + diphosphate + H(+)</text>
        <dbReference type="Rhea" id="RHEA:24080"/>
        <dbReference type="Rhea" id="RHEA-COMP:9671"/>
        <dbReference type="Rhea" id="RHEA-COMP:9705"/>
        <dbReference type="ChEBI" id="CHEBI:15378"/>
        <dbReference type="ChEBI" id="CHEBI:30616"/>
        <dbReference type="ChEBI" id="CHEBI:33019"/>
        <dbReference type="ChEBI" id="CHEBI:57912"/>
        <dbReference type="ChEBI" id="CHEBI:78442"/>
        <dbReference type="ChEBI" id="CHEBI:78535"/>
        <dbReference type="ChEBI" id="CHEBI:456215"/>
        <dbReference type="EC" id="6.1.1.2"/>
    </reaction>
</comment>
<evidence type="ECO:0000256" key="5">
    <source>
        <dbReference type="ARBA" id="ARBA00022917"/>
    </source>
</evidence>
<dbReference type="InterPro" id="IPR024109">
    <property type="entry name" value="Trp-tRNA-ligase_bac-type"/>
</dbReference>
<keyword evidence="3 8" id="KW-0547">Nucleotide-binding</keyword>
<feature type="binding site" evidence="8">
    <location>
        <begin position="198"/>
        <end position="202"/>
    </location>
    <ligand>
        <name>ATP</name>
        <dbReference type="ChEBI" id="CHEBI:30616"/>
    </ligand>
</feature>
<evidence type="ECO:0000256" key="6">
    <source>
        <dbReference type="ARBA" id="ARBA00023146"/>
    </source>
</evidence>
<accession>A0A1F8FUA4</accession>
<evidence type="ECO:0000256" key="9">
    <source>
        <dbReference type="RuleBase" id="RU363036"/>
    </source>
</evidence>
<feature type="binding site" evidence="8">
    <location>
        <position position="138"/>
    </location>
    <ligand>
        <name>L-tryptophan</name>
        <dbReference type="ChEBI" id="CHEBI:57912"/>
    </ligand>
</feature>
<keyword evidence="4 8" id="KW-0067">ATP-binding</keyword>
<dbReference type="GO" id="GO:0006436">
    <property type="term" value="P:tryptophanyl-tRNA aminoacylation"/>
    <property type="evidence" value="ECO:0007669"/>
    <property type="project" value="UniProtKB-UniRule"/>
</dbReference>
<protein>
    <recommendedName>
        <fullName evidence="8">Tryptophan--tRNA ligase</fullName>
        <ecNumber evidence="8">6.1.1.2</ecNumber>
    </recommendedName>
    <alternativeName>
        <fullName evidence="8">Tryptophanyl-tRNA synthetase</fullName>
        <shortName evidence="8">TrpRS</shortName>
    </alternativeName>
</protein>
<keyword evidence="2 8" id="KW-0436">Ligase</keyword>
<dbReference type="NCBIfam" id="TIGR00233">
    <property type="entry name" value="trpS"/>
    <property type="match status" value="1"/>
</dbReference>
<dbReference type="GO" id="GO:0005524">
    <property type="term" value="F:ATP binding"/>
    <property type="evidence" value="ECO:0007669"/>
    <property type="project" value="UniProtKB-UniRule"/>
</dbReference>
<evidence type="ECO:0000256" key="8">
    <source>
        <dbReference type="HAMAP-Rule" id="MF_00140"/>
    </source>
</evidence>
<dbReference type="PRINTS" id="PR01039">
    <property type="entry name" value="TRNASYNTHTRP"/>
</dbReference>
<keyword evidence="6 8" id="KW-0030">Aminoacyl-tRNA synthetase</keyword>
<evidence type="ECO:0000313" key="10">
    <source>
        <dbReference type="EMBL" id="OGN16622.1"/>
    </source>
</evidence>
<gene>
    <name evidence="8" type="primary">trpS</name>
    <name evidence="10" type="ORF">A3C81_01405</name>
</gene>
<dbReference type="InterPro" id="IPR014729">
    <property type="entry name" value="Rossmann-like_a/b/a_fold"/>
</dbReference>
<comment type="subunit">
    <text evidence="8">Homodimer.</text>
</comment>
<feature type="binding site" evidence="8">
    <location>
        <begin position="21"/>
        <end position="22"/>
    </location>
    <ligand>
        <name>ATP</name>
        <dbReference type="ChEBI" id="CHEBI:30616"/>
    </ligand>
</feature>
<sequence>MGASTNIAVSGIQCSGNVHLGNYIGAIQQCIRLQESHHCYFFIADLHALTKPQDPQRIQQQTLEAAAIYLAAGIDPQKATLFIQSHVPEHTELGWILNTITPLGELERMTQFKYKSQKQSSANILAGLLNYPTLMAADILLYQANTVPVGEDQVQHLELTRTLARKFNSRFGKTFVEPKPLTQKIGARIMGLDDPTKKMSKSASSKNNYIGLLDSEEETRRKVKIAVTDSGKEITYDPNTKPAIANLLTMYAALDGRQIGEIERQYVKKGYAEFKSDLANIIVQTLQPIQKRHQELLKNPDALRATLRDGAMRAQQVAARTMREVKEKIGLVL</sequence>
<dbReference type="SUPFAM" id="SSF52374">
    <property type="entry name" value="Nucleotidylyl transferase"/>
    <property type="match status" value="1"/>
</dbReference>
<evidence type="ECO:0000256" key="7">
    <source>
        <dbReference type="ARBA" id="ARBA00049929"/>
    </source>
</evidence>
<comment type="caution">
    <text evidence="10">The sequence shown here is derived from an EMBL/GenBank/DDBJ whole genome shotgun (WGS) entry which is preliminary data.</text>
</comment>
<evidence type="ECO:0000256" key="3">
    <source>
        <dbReference type="ARBA" id="ARBA00022741"/>
    </source>
</evidence>
<keyword evidence="5 8" id="KW-0648">Protein biosynthesis</keyword>
<dbReference type="EMBL" id="MGJY01000008">
    <property type="protein sequence ID" value="OGN16622.1"/>
    <property type="molecule type" value="Genomic_DNA"/>
</dbReference>
<evidence type="ECO:0000256" key="4">
    <source>
        <dbReference type="ARBA" id="ARBA00022840"/>
    </source>
</evidence>
<feature type="binding site" evidence="8">
    <location>
        <position position="189"/>
    </location>
    <ligand>
        <name>ATP</name>
        <dbReference type="ChEBI" id="CHEBI:30616"/>
    </ligand>
</feature>
<dbReference type="Gene3D" id="1.10.240.10">
    <property type="entry name" value="Tyrosyl-Transfer RNA Synthetase"/>
    <property type="match status" value="1"/>
</dbReference>
<dbReference type="Pfam" id="PF00579">
    <property type="entry name" value="tRNA-synt_1b"/>
    <property type="match status" value="1"/>
</dbReference>
<evidence type="ECO:0000313" key="11">
    <source>
        <dbReference type="Proteomes" id="UP000177796"/>
    </source>
</evidence>
<comment type="function">
    <text evidence="8">Catalyzes the attachment of tryptophan to tRNA(Trp).</text>
</comment>
<dbReference type="InterPro" id="IPR002305">
    <property type="entry name" value="aa-tRNA-synth_Ic"/>
</dbReference>
<dbReference type="PANTHER" id="PTHR43766">
    <property type="entry name" value="TRYPTOPHAN--TRNA LIGASE, MITOCHONDRIAL"/>
    <property type="match status" value="1"/>
</dbReference>
<feature type="binding site" evidence="8">
    <location>
        <begin position="150"/>
        <end position="152"/>
    </location>
    <ligand>
        <name>ATP</name>
        <dbReference type="ChEBI" id="CHEBI:30616"/>
    </ligand>
</feature>
<comment type="similarity">
    <text evidence="1 8 9">Belongs to the class-I aminoacyl-tRNA synthetase family.</text>
</comment>
<dbReference type="AlphaFoldDB" id="A0A1F8FUA4"/>
<dbReference type="EC" id="6.1.1.2" evidence="8"/>
<dbReference type="PANTHER" id="PTHR43766:SF1">
    <property type="entry name" value="TRYPTOPHAN--TRNA LIGASE, MITOCHONDRIAL"/>
    <property type="match status" value="1"/>
</dbReference>
<evidence type="ECO:0000256" key="1">
    <source>
        <dbReference type="ARBA" id="ARBA00005594"/>
    </source>
</evidence>
<keyword evidence="8" id="KW-0963">Cytoplasm</keyword>